<comment type="function">
    <text evidence="1">Iron-sulfur subunit of the cytochrome bc1 complex, an essential component of the respiratory electron transport chain required for ATP synthesis. The bc1 complex catalyzes the oxidation of menaquinol and the reduction of cytochrome c in the respiratory chain. The bc1 complex operates through a Q-cycle mechanism that couples electron transfer to generation of the proton gradient that drives ATP synthesis.</text>
</comment>
<dbReference type="InterPro" id="IPR005805">
    <property type="entry name" value="Rieske_Fe-S_prot_C"/>
</dbReference>
<evidence type="ECO:0000256" key="2">
    <source>
        <dbReference type="ARBA" id="ARBA00015816"/>
    </source>
</evidence>
<feature type="domain" description="Rieske" evidence="11">
    <location>
        <begin position="68"/>
        <end position="160"/>
    </location>
</feature>
<dbReference type="GO" id="GO:0016705">
    <property type="term" value="F:oxidoreductase activity, acting on paired donors, with incorporation or reduction of molecular oxygen"/>
    <property type="evidence" value="ECO:0007669"/>
    <property type="project" value="UniProtKB-ARBA"/>
</dbReference>
<keyword evidence="6" id="KW-0411">Iron-sulfur</keyword>
<name>A0A1V2I153_9ACTN</name>
<organism evidence="12 13">
    <name type="scientific">Pseudofrankia asymbiotica</name>
    <dbReference type="NCBI Taxonomy" id="1834516"/>
    <lineage>
        <taxon>Bacteria</taxon>
        <taxon>Bacillati</taxon>
        <taxon>Actinomycetota</taxon>
        <taxon>Actinomycetes</taxon>
        <taxon>Frankiales</taxon>
        <taxon>Frankiaceae</taxon>
        <taxon>Pseudofrankia</taxon>
    </lineage>
</organism>
<dbReference type="GO" id="GO:0016020">
    <property type="term" value="C:membrane"/>
    <property type="evidence" value="ECO:0007669"/>
    <property type="project" value="InterPro"/>
</dbReference>
<dbReference type="Gene3D" id="2.102.10.10">
    <property type="entry name" value="Rieske [2Fe-2S] iron-sulphur domain"/>
    <property type="match status" value="1"/>
</dbReference>
<dbReference type="RefSeq" id="WP_076821742.1">
    <property type="nucleotide sequence ID" value="NZ_MOMC01000090.1"/>
</dbReference>
<keyword evidence="5" id="KW-0408">Iron</keyword>
<evidence type="ECO:0000256" key="9">
    <source>
        <dbReference type="ARBA" id="ARBA00034078"/>
    </source>
</evidence>
<evidence type="ECO:0000256" key="3">
    <source>
        <dbReference type="ARBA" id="ARBA00022714"/>
    </source>
</evidence>
<gene>
    <name evidence="12" type="ORF">BL253_33600</name>
</gene>
<protein>
    <recommendedName>
        <fullName evidence="2">Cytochrome bc1 complex Rieske iron-sulfur subunit</fullName>
    </recommendedName>
    <alternativeName>
        <fullName evidence="8">Cytochrome bc1 reductase complex subunit QcrA</fullName>
    </alternativeName>
</protein>
<dbReference type="InterPro" id="IPR036922">
    <property type="entry name" value="Rieske_2Fe-2S_sf"/>
</dbReference>
<evidence type="ECO:0000256" key="4">
    <source>
        <dbReference type="ARBA" id="ARBA00022723"/>
    </source>
</evidence>
<dbReference type="GO" id="GO:0046872">
    <property type="term" value="F:metal ion binding"/>
    <property type="evidence" value="ECO:0007669"/>
    <property type="project" value="UniProtKB-KW"/>
</dbReference>
<evidence type="ECO:0000256" key="10">
    <source>
        <dbReference type="SAM" id="MobiDB-lite"/>
    </source>
</evidence>
<dbReference type="STRING" id="1834516.BL253_33600"/>
<keyword evidence="3" id="KW-0001">2Fe-2S</keyword>
<feature type="compositionally biased region" description="Gly residues" evidence="10">
    <location>
        <begin position="57"/>
        <end position="66"/>
    </location>
</feature>
<comment type="cofactor">
    <cofactor evidence="9">
        <name>[2Fe-2S] cluster</name>
        <dbReference type="ChEBI" id="CHEBI:190135"/>
    </cofactor>
</comment>
<evidence type="ECO:0000256" key="8">
    <source>
        <dbReference type="ARBA" id="ARBA00029586"/>
    </source>
</evidence>
<dbReference type="PRINTS" id="PR00162">
    <property type="entry name" value="RIESKE"/>
</dbReference>
<dbReference type="GO" id="GO:0051537">
    <property type="term" value="F:2 iron, 2 sulfur cluster binding"/>
    <property type="evidence" value="ECO:0007669"/>
    <property type="project" value="UniProtKB-KW"/>
</dbReference>
<evidence type="ECO:0000256" key="6">
    <source>
        <dbReference type="ARBA" id="ARBA00023014"/>
    </source>
</evidence>
<dbReference type="InterPro" id="IPR017941">
    <property type="entry name" value="Rieske_2Fe-2S"/>
</dbReference>
<dbReference type="InterPro" id="IPR014349">
    <property type="entry name" value="Rieske_Fe-S_prot"/>
</dbReference>
<evidence type="ECO:0000256" key="5">
    <source>
        <dbReference type="ARBA" id="ARBA00023004"/>
    </source>
</evidence>
<evidence type="ECO:0000256" key="1">
    <source>
        <dbReference type="ARBA" id="ARBA00002494"/>
    </source>
</evidence>
<keyword evidence="4" id="KW-0479">Metal-binding</keyword>
<evidence type="ECO:0000256" key="7">
    <source>
        <dbReference type="ARBA" id="ARBA00023157"/>
    </source>
</evidence>
<dbReference type="AlphaFoldDB" id="A0A1V2I153"/>
<keyword evidence="13" id="KW-1185">Reference proteome</keyword>
<proteinExistence type="predicted"/>
<accession>A0A1V2I153</accession>
<dbReference type="GO" id="GO:0004497">
    <property type="term" value="F:monooxygenase activity"/>
    <property type="evidence" value="ECO:0007669"/>
    <property type="project" value="UniProtKB-ARBA"/>
</dbReference>
<comment type="caution">
    <text evidence="12">The sequence shown here is derived from an EMBL/GenBank/DDBJ whole genome shotgun (WGS) entry which is preliminary data.</text>
</comment>
<dbReference type="PROSITE" id="PS51296">
    <property type="entry name" value="RIESKE"/>
    <property type="match status" value="1"/>
</dbReference>
<dbReference type="PANTHER" id="PTHR10134">
    <property type="entry name" value="CYTOCHROME B-C1 COMPLEX SUBUNIT RIESKE, MITOCHONDRIAL"/>
    <property type="match status" value="1"/>
</dbReference>
<sequence>MTQDVSAPAQPAALTRRAIPAVVVIAGAAAGFAVAKGHDESGTGPGANAAGGPPPAGGGGAAAGGGGTQLATLDQVPAGGGLILDGPGIVLTKDAAGNVHGFSTVCTHQGCAVSDITDGTINCPCHGSKFDVSTGAPVAGPAGSPLPPVNVTVRDNAIFTS</sequence>
<feature type="region of interest" description="Disordered" evidence="10">
    <location>
        <begin position="37"/>
        <end position="66"/>
    </location>
</feature>
<evidence type="ECO:0000313" key="12">
    <source>
        <dbReference type="EMBL" id="ONH23195.1"/>
    </source>
</evidence>
<dbReference type="OrthoDB" id="25106at2"/>
<dbReference type="EMBL" id="MOMC01000090">
    <property type="protein sequence ID" value="ONH23195.1"/>
    <property type="molecule type" value="Genomic_DNA"/>
</dbReference>
<evidence type="ECO:0000259" key="11">
    <source>
        <dbReference type="PROSITE" id="PS51296"/>
    </source>
</evidence>
<reference evidence="13" key="1">
    <citation type="submission" date="2016-10" db="EMBL/GenBank/DDBJ databases">
        <title>Frankia sp. NRRL B-16386 Genome sequencing.</title>
        <authorList>
            <person name="Ghodhbane-Gtari F."/>
            <person name="Swanson E."/>
            <person name="Gueddou A."/>
            <person name="Hezbri K."/>
            <person name="Ktari K."/>
            <person name="Nouioui I."/>
            <person name="Morris K."/>
            <person name="Simpson S."/>
            <person name="Abebe-Akele F."/>
            <person name="Thomas K."/>
            <person name="Gtari M."/>
            <person name="Tisa L.S."/>
        </authorList>
    </citation>
    <scope>NUCLEOTIDE SEQUENCE [LARGE SCALE GENOMIC DNA]</scope>
    <source>
        <strain evidence="13">NRRL B-16386</strain>
    </source>
</reference>
<evidence type="ECO:0000313" key="13">
    <source>
        <dbReference type="Proteomes" id="UP000188929"/>
    </source>
</evidence>
<dbReference type="Pfam" id="PF00355">
    <property type="entry name" value="Rieske"/>
    <property type="match status" value="1"/>
</dbReference>
<keyword evidence="7" id="KW-1015">Disulfide bond</keyword>
<dbReference type="SUPFAM" id="SSF50022">
    <property type="entry name" value="ISP domain"/>
    <property type="match status" value="1"/>
</dbReference>
<dbReference type="Proteomes" id="UP000188929">
    <property type="component" value="Unassembled WGS sequence"/>
</dbReference>
<dbReference type="CDD" id="cd03467">
    <property type="entry name" value="Rieske"/>
    <property type="match status" value="1"/>
</dbReference>